<name>A0A812UKD7_9DINO</name>
<dbReference type="AlphaFoldDB" id="A0A812UKD7"/>
<evidence type="ECO:0000313" key="1">
    <source>
        <dbReference type="EMBL" id="CAE7572059.1"/>
    </source>
</evidence>
<dbReference type="EMBL" id="CAJNJA010027231">
    <property type="protein sequence ID" value="CAE7572059.1"/>
    <property type="molecule type" value="Genomic_DNA"/>
</dbReference>
<sequence length="691" mass="77686">MPPGPARRGLLTFVVGGEPFEIPWPYLALHSPVWADKLAEDPNLAVIELEGEADSFRAYLNFLQGADGPTGDLSPSNFLQILHWNQEFGVEHIRGQCEAFLLDPRCREAIELSPDEVLEIAARHDMPKLYEKAVEVTGQGMQYIQVPKGEPTKFDSEDLRTDVVKAHLSMGVMCADGEMRCRHRYADQALLPDAHERARLLWKSRGRFRKPAPAEPDHDWRCPQMVWPHHSFRGEDWTAIASETQPTLPRRSALRPGCPVQIGAVQGCSVDLSWEAESSMVKRRWQLGLGGLGLGQVAMAKPRKRYARSMVANADDLLRWFPKASLVVLRGAAVQIGIEELGMAEALLNGSELFPQDSLHYGFGIYNPSLAHAKPGYLLAVFRASNWHYCPESGWDGNWTSVPHHKAQATQYNQPILATLKLPDLTVVEAVPVAFQRDRFRARFQEVQDGKVLAERSIEGPEDLRLYKFEEDYWLSFSFRTSYIAKLQTRLCFGNRAHGCTPAAWIETGTLMEITPEALHRREHREQQAFKNLNLAQVRKESILVEFSLNPRIMLEVDLASGLWQQVSSTQTPALPLLPTSQFFYRGGFCCVGPVDWGGLEVSIGIAHIKFNRYVFLHRFYLVNNESPYEVLATSPELCFHYLGQEGLAWDELGHGCETVQFASGPRTAGRHGAPEAPFTGPDHPAQCRCQ</sequence>
<gene>
    <name evidence="1" type="ORF">SNEC2469_LOCUS16693</name>
</gene>
<comment type="caution">
    <text evidence="1">The sequence shown here is derived from an EMBL/GenBank/DDBJ whole genome shotgun (WGS) entry which is preliminary data.</text>
</comment>
<accession>A0A812UKD7</accession>
<dbReference type="InterPro" id="IPR011333">
    <property type="entry name" value="SKP1/BTB/POZ_sf"/>
</dbReference>
<organism evidence="1 2">
    <name type="scientific">Symbiodinium necroappetens</name>
    <dbReference type="NCBI Taxonomy" id="1628268"/>
    <lineage>
        <taxon>Eukaryota</taxon>
        <taxon>Sar</taxon>
        <taxon>Alveolata</taxon>
        <taxon>Dinophyceae</taxon>
        <taxon>Suessiales</taxon>
        <taxon>Symbiodiniaceae</taxon>
        <taxon>Symbiodinium</taxon>
    </lineage>
</organism>
<dbReference type="SUPFAM" id="SSF54695">
    <property type="entry name" value="POZ domain"/>
    <property type="match status" value="1"/>
</dbReference>
<dbReference type="Proteomes" id="UP000601435">
    <property type="component" value="Unassembled WGS sequence"/>
</dbReference>
<dbReference type="OrthoDB" id="420775at2759"/>
<keyword evidence="2" id="KW-1185">Reference proteome</keyword>
<dbReference type="Gene3D" id="3.30.710.10">
    <property type="entry name" value="Potassium Channel Kv1.1, Chain A"/>
    <property type="match status" value="1"/>
</dbReference>
<evidence type="ECO:0000313" key="2">
    <source>
        <dbReference type="Proteomes" id="UP000601435"/>
    </source>
</evidence>
<proteinExistence type="predicted"/>
<protein>
    <recommendedName>
        <fullName evidence="3">BTB domain-containing protein</fullName>
    </recommendedName>
</protein>
<evidence type="ECO:0008006" key="3">
    <source>
        <dbReference type="Google" id="ProtNLM"/>
    </source>
</evidence>
<reference evidence="1" key="1">
    <citation type="submission" date="2021-02" db="EMBL/GenBank/DDBJ databases">
        <authorList>
            <person name="Dougan E. K."/>
            <person name="Rhodes N."/>
            <person name="Thang M."/>
            <person name="Chan C."/>
        </authorList>
    </citation>
    <scope>NUCLEOTIDE SEQUENCE</scope>
</reference>